<keyword evidence="4" id="KW-1185">Reference proteome</keyword>
<organism evidence="3 4">
    <name type="scientific">Rotaria sordida</name>
    <dbReference type="NCBI Taxonomy" id="392033"/>
    <lineage>
        <taxon>Eukaryota</taxon>
        <taxon>Metazoa</taxon>
        <taxon>Spiralia</taxon>
        <taxon>Gnathifera</taxon>
        <taxon>Rotifera</taxon>
        <taxon>Eurotatoria</taxon>
        <taxon>Bdelloidea</taxon>
        <taxon>Philodinida</taxon>
        <taxon>Philodinidae</taxon>
        <taxon>Rotaria</taxon>
    </lineage>
</organism>
<accession>A0A815W998</accession>
<proteinExistence type="predicted"/>
<dbReference type="Proteomes" id="UP000663870">
    <property type="component" value="Unassembled WGS sequence"/>
</dbReference>
<evidence type="ECO:0000313" key="2">
    <source>
        <dbReference type="EMBL" id="CAF1257658.1"/>
    </source>
</evidence>
<evidence type="ECO:0000256" key="1">
    <source>
        <dbReference type="SAM" id="MobiDB-lite"/>
    </source>
</evidence>
<reference evidence="3" key="1">
    <citation type="submission" date="2021-02" db="EMBL/GenBank/DDBJ databases">
        <authorList>
            <person name="Nowell W R."/>
        </authorList>
    </citation>
    <scope>NUCLEOTIDE SEQUENCE</scope>
</reference>
<protein>
    <submittedName>
        <fullName evidence="3">Uncharacterized protein</fullName>
    </submittedName>
</protein>
<dbReference type="Proteomes" id="UP000663854">
    <property type="component" value="Unassembled WGS sequence"/>
</dbReference>
<gene>
    <name evidence="3" type="ORF">JXQ802_LOCUS42737</name>
    <name evidence="2" type="ORF">PYM288_LOCUS27707</name>
</gene>
<dbReference type="AlphaFoldDB" id="A0A815W998"/>
<sequence>MQHIYSRYFSPWTIIFAKALPSDLTQQVAGYKPNSKIRLFTYATHFRRNYVEPIESGSGDSFHGTRSTRQVSDFGPRH</sequence>
<comment type="caution">
    <text evidence="3">The sequence shown here is derived from an EMBL/GenBank/DDBJ whole genome shotgun (WGS) entry which is preliminary data.</text>
</comment>
<evidence type="ECO:0000313" key="3">
    <source>
        <dbReference type="EMBL" id="CAF1537980.1"/>
    </source>
</evidence>
<dbReference type="EMBL" id="CAJNOH010001876">
    <property type="protein sequence ID" value="CAF1257658.1"/>
    <property type="molecule type" value="Genomic_DNA"/>
</dbReference>
<name>A0A815W998_9BILA</name>
<dbReference type="EMBL" id="CAJNOL010002937">
    <property type="protein sequence ID" value="CAF1537980.1"/>
    <property type="molecule type" value="Genomic_DNA"/>
</dbReference>
<evidence type="ECO:0000313" key="4">
    <source>
        <dbReference type="Proteomes" id="UP000663870"/>
    </source>
</evidence>
<feature type="region of interest" description="Disordered" evidence="1">
    <location>
        <begin position="54"/>
        <end position="78"/>
    </location>
</feature>